<evidence type="ECO:0000256" key="1">
    <source>
        <dbReference type="SAM" id="MobiDB-lite"/>
    </source>
</evidence>
<name>A0A0A9F0C7_ARUDO</name>
<accession>A0A0A9F0C7</accession>
<dbReference type="AlphaFoldDB" id="A0A0A9F0C7"/>
<organism evidence="2">
    <name type="scientific">Arundo donax</name>
    <name type="common">Giant reed</name>
    <name type="synonym">Donax arundinaceus</name>
    <dbReference type="NCBI Taxonomy" id="35708"/>
    <lineage>
        <taxon>Eukaryota</taxon>
        <taxon>Viridiplantae</taxon>
        <taxon>Streptophyta</taxon>
        <taxon>Embryophyta</taxon>
        <taxon>Tracheophyta</taxon>
        <taxon>Spermatophyta</taxon>
        <taxon>Magnoliopsida</taxon>
        <taxon>Liliopsida</taxon>
        <taxon>Poales</taxon>
        <taxon>Poaceae</taxon>
        <taxon>PACMAD clade</taxon>
        <taxon>Arundinoideae</taxon>
        <taxon>Arundineae</taxon>
        <taxon>Arundo</taxon>
    </lineage>
</organism>
<dbReference type="EMBL" id="GBRH01193252">
    <property type="protein sequence ID" value="JAE04644.1"/>
    <property type="molecule type" value="Transcribed_RNA"/>
</dbReference>
<feature type="compositionally biased region" description="Basic residues" evidence="1">
    <location>
        <begin position="1"/>
        <end position="10"/>
    </location>
</feature>
<evidence type="ECO:0000313" key="2">
    <source>
        <dbReference type="EMBL" id="JAE04644.1"/>
    </source>
</evidence>
<sequence length="24" mass="2650">MATAKRWRRAMGREEEAAAAKSTA</sequence>
<feature type="region of interest" description="Disordered" evidence="1">
    <location>
        <begin position="1"/>
        <end position="24"/>
    </location>
</feature>
<protein>
    <submittedName>
        <fullName evidence="2">Uncharacterized protein</fullName>
    </submittedName>
</protein>
<reference evidence="2" key="1">
    <citation type="submission" date="2014-09" db="EMBL/GenBank/DDBJ databases">
        <authorList>
            <person name="Magalhaes I.L.F."/>
            <person name="Oliveira U."/>
            <person name="Santos F.R."/>
            <person name="Vidigal T.H.D.A."/>
            <person name="Brescovit A.D."/>
            <person name="Santos A.J."/>
        </authorList>
    </citation>
    <scope>NUCLEOTIDE SEQUENCE</scope>
    <source>
        <tissue evidence="2">Shoot tissue taken approximately 20 cm above the soil surface</tissue>
    </source>
</reference>
<reference evidence="2" key="2">
    <citation type="journal article" date="2015" name="Data Brief">
        <title>Shoot transcriptome of the giant reed, Arundo donax.</title>
        <authorList>
            <person name="Barrero R.A."/>
            <person name="Guerrero F.D."/>
            <person name="Moolhuijzen P."/>
            <person name="Goolsby J.A."/>
            <person name="Tidwell J."/>
            <person name="Bellgard S.E."/>
            <person name="Bellgard M.I."/>
        </authorList>
    </citation>
    <scope>NUCLEOTIDE SEQUENCE</scope>
    <source>
        <tissue evidence="2">Shoot tissue taken approximately 20 cm above the soil surface</tissue>
    </source>
</reference>
<proteinExistence type="predicted"/>